<protein>
    <submittedName>
        <fullName evidence="3">Uncharacterized protein</fullName>
    </submittedName>
</protein>
<sequence>MRSALIALRATGVAVALTALTAVTAPAAVAEDWGRGGVSVRPDPAEPGDLVKLEVRGCDGGWASARSSVFVSEVHLSSGHDDRHALWGDALIASHAQPGSHEIRVKCDGRDDRVSGSIRIQERRHHPDPHHSPVWPVHAGGGAMAADVAARTTELAAPTKKNHGGDGPGLPQTVIGAVLAGVATLAVAGRALALRRRRSGE</sequence>
<evidence type="ECO:0000313" key="4">
    <source>
        <dbReference type="Proteomes" id="UP000642673"/>
    </source>
</evidence>
<feature type="transmembrane region" description="Helical" evidence="1">
    <location>
        <begin position="174"/>
        <end position="193"/>
    </location>
</feature>
<keyword evidence="4" id="KW-1185">Reference proteome</keyword>
<keyword evidence="2" id="KW-0732">Signal</keyword>
<keyword evidence="1" id="KW-0812">Transmembrane</keyword>
<evidence type="ECO:0000256" key="1">
    <source>
        <dbReference type="SAM" id="Phobius"/>
    </source>
</evidence>
<comment type="caution">
    <text evidence="3">The sequence shown here is derived from an EMBL/GenBank/DDBJ whole genome shotgun (WGS) entry which is preliminary data.</text>
</comment>
<organism evidence="3 4">
    <name type="scientific">Streptomyces cirratus</name>
    <dbReference type="NCBI Taxonomy" id="68187"/>
    <lineage>
        <taxon>Bacteria</taxon>
        <taxon>Bacillati</taxon>
        <taxon>Actinomycetota</taxon>
        <taxon>Actinomycetes</taxon>
        <taxon>Kitasatosporales</taxon>
        <taxon>Streptomycetaceae</taxon>
        <taxon>Streptomyces</taxon>
    </lineage>
</organism>
<evidence type="ECO:0000313" key="3">
    <source>
        <dbReference type="EMBL" id="GHB41200.1"/>
    </source>
</evidence>
<proteinExistence type="predicted"/>
<keyword evidence="1" id="KW-0472">Membrane</keyword>
<keyword evidence="1" id="KW-1133">Transmembrane helix</keyword>
<reference evidence="4" key="1">
    <citation type="journal article" date="2019" name="Int. J. Syst. Evol. Microbiol.">
        <title>The Global Catalogue of Microorganisms (GCM) 10K type strain sequencing project: providing services to taxonomists for standard genome sequencing and annotation.</title>
        <authorList>
            <consortium name="The Broad Institute Genomics Platform"/>
            <consortium name="The Broad Institute Genome Sequencing Center for Infectious Disease"/>
            <person name="Wu L."/>
            <person name="Ma J."/>
        </authorList>
    </citation>
    <scope>NUCLEOTIDE SEQUENCE [LARGE SCALE GENOMIC DNA]</scope>
    <source>
        <strain evidence="4">JCM 4738</strain>
    </source>
</reference>
<name>A0ABQ3EIG4_9ACTN</name>
<feature type="chain" id="PRO_5045669875" evidence="2">
    <location>
        <begin position="31"/>
        <end position="201"/>
    </location>
</feature>
<dbReference type="EMBL" id="BMVP01000001">
    <property type="protein sequence ID" value="GHB41200.1"/>
    <property type="molecule type" value="Genomic_DNA"/>
</dbReference>
<dbReference type="Proteomes" id="UP000642673">
    <property type="component" value="Unassembled WGS sequence"/>
</dbReference>
<evidence type="ECO:0000256" key="2">
    <source>
        <dbReference type="SAM" id="SignalP"/>
    </source>
</evidence>
<dbReference type="RefSeq" id="WP_190182599.1">
    <property type="nucleotide sequence ID" value="NZ_BMVP01000001.1"/>
</dbReference>
<accession>A0ABQ3EIG4</accession>
<gene>
    <name evidence="3" type="ORF">GCM10010347_08620</name>
</gene>
<feature type="signal peptide" evidence="2">
    <location>
        <begin position="1"/>
        <end position="30"/>
    </location>
</feature>